<dbReference type="GO" id="GO:0005761">
    <property type="term" value="C:mitochondrial ribosome"/>
    <property type="evidence" value="ECO:0007669"/>
    <property type="project" value="InterPro"/>
</dbReference>
<dbReference type="AlphaFoldDB" id="A0A2P6VLI1"/>
<keyword evidence="7" id="KW-0808">Transferase</keyword>
<dbReference type="SUPFAM" id="SSF50249">
    <property type="entry name" value="Nucleic acid-binding proteins"/>
    <property type="match status" value="1"/>
</dbReference>
<evidence type="ECO:0000313" key="8">
    <source>
        <dbReference type="Proteomes" id="UP000239649"/>
    </source>
</evidence>
<evidence type="ECO:0000256" key="6">
    <source>
        <dbReference type="ARBA" id="ARBA00038874"/>
    </source>
</evidence>
<dbReference type="Pfam" id="PF01633">
    <property type="entry name" value="Choline_kinase"/>
    <property type="match status" value="1"/>
</dbReference>
<dbReference type="GO" id="GO:0003677">
    <property type="term" value="F:DNA binding"/>
    <property type="evidence" value="ECO:0007669"/>
    <property type="project" value="UniProtKB-KW"/>
</dbReference>
<dbReference type="InterPro" id="IPR011009">
    <property type="entry name" value="Kinase-like_dom_sf"/>
</dbReference>
<dbReference type="EMBL" id="LHPF02000003">
    <property type="protein sequence ID" value="PSC74962.1"/>
    <property type="molecule type" value="Genomic_DNA"/>
</dbReference>
<evidence type="ECO:0000256" key="1">
    <source>
        <dbReference type="ARBA" id="ARBA00009254"/>
    </source>
</evidence>
<reference evidence="7 8" key="1">
    <citation type="journal article" date="2018" name="Plant J.">
        <title>Genome sequences of Chlorella sorokiniana UTEX 1602 and Micractinium conductrix SAG 241.80: implications to maltose excretion by a green alga.</title>
        <authorList>
            <person name="Arriola M.B."/>
            <person name="Velmurugan N."/>
            <person name="Zhang Y."/>
            <person name="Plunkett M.H."/>
            <person name="Hondzo H."/>
            <person name="Barney B.M."/>
        </authorList>
    </citation>
    <scope>NUCLEOTIDE SEQUENCE [LARGE SCALE GENOMIC DNA]</scope>
    <source>
        <strain evidence="7 8">SAG 241.80</strain>
    </source>
</reference>
<accession>A0A2P6VLI1</accession>
<dbReference type="Gene3D" id="6.10.330.20">
    <property type="match status" value="1"/>
</dbReference>
<organism evidence="7 8">
    <name type="scientific">Micractinium conductrix</name>
    <dbReference type="NCBI Taxonomy" id="554055"/>
    <lineage>
        <taxon>Eukaryota</taxon>
        <taxon>Viridiplantae</taxon>
        <taxon>Chlorophyta</taxon>
        <taxon>core chlorophytes</taxon>
        <taxon>Trebouxiophyceae</taxon>
        <taxon>Chlorellales</taxon>
        <taxon>Chlorellaceae</taxon>
        <taxon>Chlorella clade</taxon>
        <taxon>Micractinium</taxon>
    </lineage>
</organism>
<evidence type="ECO:0000256" key="5">
    <source>
        <dbReference type="ARBA" id="ARBA00038211"/>
    </source>
</evidence>
<dbReference type="GO" id="GO:0003735">
    <property type="term" value="F:structural constituent of ribosome"/>
    <property type="evidence" value="ECO:0007669"/>
    <property type="project" value="InterPro"/>
</dbReference>
<sequence length="589" mass="66045">MALVRCLQQSLPTLLHRSGAAFSTSTSLRGLEELVVLPPKEDAVQPTTGRSWEAQDLRRKSWDDLHKLWFVLLKERTRLHAEKALYRARQERTPDPARITKVRKGMARIKHVLTERLAEHEDPAIKLQLRAFIDAMRTGSGGPAERESLEVFRASAPASTDDKPRYATVGATFAFINADQALYYMANPENNRKVVKQGPGQYYCEYDGTTLPTMVRRYIFAAKVMDESGEVLVQVFNEQAEQLLGMKADELADIRDADPKRYNEVLQGALWQDSVLRVKAQAQFIDRQRELQVMALVHARGFGPRVLATFSNGRIEEWLEGMRALQPEELAAPEMVPHIAGALRRFHNMPPQICMEGLGTPFGRIRQWLDTAERFTFHDAEKQRAFKESFDFAAFRAEVVRVEAAAARAASPHVFSHNDLLSGNVMVPVAGSATTADVAQVSIEAASLGDASGICAFEVASEPRGLTFIDFEYADWAPRGFDWGNHFCEYAGFECDYSRYPGPQAAAAFIRSYLAAGGDPADEAHVQRCVAEANVYALAAHQYWGTWSLLQARWSSIDFDYLQYALLRWGEYFKRRDEFLAGAAAAFAS</sequence>
<dbReference type="Pfam" id="PF06984">
    <property type="entry name" value="MRP-L47"/>
    <property type="match status" value="1"/>
</dbReference>
<dbReference type="InterPro" id="IPR012340">
    <property type="entry name" value="NA-bd_OB-fold"/>
</dbReference>
<dbReference type="SUPFAM" id="SSF46561">
    <property type="entry name" value="Ribosomal protein L29 (L29p)"/>
    <property type="match status" value="1"/>
</dbReference>
<name>A0A2P6VLI1_9CHLO</name>
<dbReference type="CDD" id="cd05157">
    <property type="entry name" value="ETNK_euk"/>
    <property type="match status" value="1"/>
</dbReference>
<proteinExistence type="inferred from homology"/>
<evidence type="ECO:0000256" key="3">
    <source>
        <dbReference type="ARBA" id="ARBA00023274"/>
    </source>
</evidence>
<dbReference type="STRING" id="554055.A0A2P6VLI1"/>
<dbReference type="InterPro" id="IPR010729">
    <property type="entry name" value="Ribosomal_uL29_mit"/>
</dbReference>
<dbReference type="Gene3D" id="2.40.50.140">
    <property type="entry name" value="Nucleic acid-binding proteins"/>
    <property type="match status" value="1"/>
</dbReference>
<gene>
    <name evidence="7" type="ORF">C2E20_1822</name>
</gene>
<dbReference type="GO" id="GO:0006412">
    <property type="term" value="P:translation"/>
    <property type="evidence" value="ECO:0007669"/>
    <property type="project" value="InterPro"/>
</dbReference>
<dbReference type="SUPFAM" id="SSF56112">
    <property type="entry name" value="Protein kinase-like (PK-like)"/>
    <property type="match status" value="1"/>
</dbReference>
<protein>
    <recommendedName>
        <fullName evidence="6">ethanolamine kinase</fullName>
        <ecNumber evidence="6">2.7.1.82</ecNumber>
    </recommendedName>
</protein>
<comment type="caution">
    <text evidence="7">The sequence shown here is derived from an EMBL/GenBank/DDBJ whole genome shotgun (WGS) entry which is preliminary data.</text>
</comment>
<evidence type="ECO:0000256" key="4">
    <source>
        <dbReference type="ARBA" id="ARBA00037883"/>
    </source>
</evidence>
<dbReference type="PANTHER" id="PTHR22603:SF66">
    <property type="entry name" value="ETHANOLAMINE KINASE"/>
    <property type="match status" value="1"/>
</dbReference>
<dbReference type="PANTHER" id="PTHR22603">
    <property type="entry name" value="CHOLINE/ETHANOALAMINE KINASE"/>
    <property type="match status" value="1"/>
</dbReference>
<dbReference type="GO" id="GO:1990904">
    <property type="term" value="C:ribonucleoprotein complex"/>
    <property type="evidence" value="ECO:0007669"/>
    <property type="project" value="UniProtKB-KW"/>
</dbReference>
<dbReference type="InterPro" id="IPR038340">
    <property type="entry name" value="MRP-L47_sf"/>
</dbReference>
<dbReference type="InterPro" id="IPR001854">
    <property type="entry name" value="Ribosomal_uL29"/>
</dbReference>
<comment type="pathway">
    <text evidence="4">Phospholipid metabolism; phosphatidylethanolamine biosynthesis; phosphatidylethanolamine from ethanolamine: step 1/3.</text>
</comment>
<keyword evidence="8" id="KW-1185">Reference proteome</keyword>
<comment type="similarity">
    <text evidence="5">Belongs to the choline/ethanolamine kinase family.</text>
</comment>
<dbReference type="GO" id="GO:0004305">
    <property type="term" value="F:ethanolamine kinase activity"/>
    <property type="evidence" value="ECO:0007669"/>
    <property type="project" value="UniProtKB-EC"/>
</dbReference>
<keyword evidence="7" id="KW-0418">Kinase</keyword>
<dbReference type="GO" id="GO:0008270">
    <property type="term" value="F:zinc ion binding"/>
    <property type="evidence" value="ECO:0007669"/>
    <property type="project" value="UniProtKB-KW"/>
</dbReference>
<dbReference type="Gene3D" id="3.90.1200.10">
    <property type="match status" value="1"/>
</dbReference>
<keyword evidence="3" id="KW-0687">Ribonucleoprotein</keyword>
<dbReference type="EC" id="2.7.1.82" evidence="6"/>
<dbReference type="InterPro" id="IPR036049">
    <property type="entry name" value="Ribosomal_uL29_sf"/>
</dbReference>
<evidence type="ECO:0000256" key="2">
    <source>
        <dbReference type="ARBA" id="ARBA00022980"/>
    </source>
</evidence>
<keyword evidence="2" id="KW-0689">Ribosomal protein</keyword>
<dbReference type="OrthoDB" id="10267235at2759"/>
<dbReference type="GO" id="GO:0006646">
    <property type="term" value="P:phosphatidylethanolamine biosynthetic process"/>
    <property type="evidence" value="ECO:0007669"/>
    <property type="project" value="TreeGrafter"/>
</dbReference>
<dbReference type="InterPro" id="IPR047192">
    <property type="entry name" value="Euk_RPA1_DBD_C"/>
</dbReference>
<dbReference type="CDD" id="cd00427">
    <property type="entry name" value="Ribosomal_L29_HIP"/>
    <property type="match status" value="1"/>
</dbReference>
<dbReference type="Proteomes" id="UP000239649">
    <property type="component" value="Unassembled WGS sequence"/>
</dbReference>
<evidence type="ECO:0000313" key="7">
    <source>
        <dbReference type="EMBL" id="PSC74962.1"/>
    </source>
</evidence>
<comment type="similarity">
    <text evidence="1">Belongs to the universal ribosomal protein uL29 family.</text>
</comment>
<dbReference type="CDD" id="cd04476">
    <property type="entry name" value="RPA1_DBD_C"/>
    <property type="match status" value="1"/>
</dbReference>